<dbReference type="Pfam" id="PF14433">
    <property type="entry name" value="SUKH-3"/>
    <property type="match status" value="1"/>
</dbReference>
<organism evidence="2 3">
    <name type="scientific">Thalassoglobus neptunius</name>
    <dbReference type="NCBI Taxonomy" id="1938619"/>
    <lineage>
        <taxon>Bacteria</taxon>
        <taxon>Pseudomonadati</taxon>
        <taxon>Planctomycetota</taxon>
        <taxon>Planctomycetia</taxon>
        <taxon>Planctomycetales</taxon>
        <taxon>Planctomycetaceae</taxon>
        <taxon>Thalassoglobus</taxon>
    </lineage>
</organism>
<comment type="caution">
    <text evidence="2">The sequence shown here is derived from an EMBL/GenBank/DDBJ whole genome shotgun (WGS) entry which is preliminary data.</text>
</comment>
<reference evidence="2 3" key="1">
    <citation type="submission" date="2019-02" db="EMBL/GenBank/DDBJ databases">
        <title>Deep-cultivation of Planctomycetes and their phenomic and genomic characterization uncovers novel biology.</title>
        <authorList>
            <person name="Wiegand S."/>
            <person name="Jogler M."/>
            <person name="Boedeker C."/>
            <person name="Pinto D."/>
            <person name="Vollmers J."/>
            <person name="Rivas-Marin E."/>
            <person name="Kohn T."/>
            <person name="Peeters S.H."/>
            <person name="Heuer A."/>
            <person name="Rast P."/>
            <person name="Oberbeckmann S."/>
            <person name="Bunk B."/>
            <person name="Jeske O."/>
            <person name="Meyerdierks A."/>
            <person name="Storesund J.E."/>
            <person name="Kallscheuer N."/>
            <person name="Luecker S."/>
            <person name="Lage O.M."/>
            <person name="Pohl T."/>
            <person name="Merkel B.J."/>
            <person name="Hornburger P."/>
            <person name="Mueller R.-W."/>
            <person name="Bruemmer F."/>
            <person name="Labrenz M."/>
            <person name="Spormann A.M."/>
            <person name="Op Den Camp H."/>
            <person name="Overmann J."/>
            <person name="Amann R."/>
            <person name="Jetten M.S.M."/>
            <person name="Mascher T."/>
            <person name="Medema M.H."/>
            <person name="Devos D.P."/>
            <person name="Kaster A.-K."/>
            <person name="Ovreas L."/>
            <person name="Rohde M."/>
            <person name="Galperin M.Y."/>
            <person name="Jogler C."/>
        </authorList>
    </citation>
    <scope>NUCLEOTIDE SEQUENCE [LARGE SCALE GENOMIC DNA]</scope>
    <source>
        <strain evidence="2 3">KOR42</strain>
    </source>
</reference>
<dbReference type="Proteomes" id="UP000317243">
    <property type="component" value="Unassembled WGS sequence"/>
</dbReference>
<accession>A0A5C5V1V8</accession>
<proteinExistence type="predicted"/>
<sequence length="186" mass="21128">MRRKPRAGWRSCFGMMKQWFTSQSNEASDDRFIGEFPAATQVLDELDGIVVAQLRQSSRSKYGLGCSIYFTRIGRTDELGRLENILSERLVIIGSTDWHSHITLAESERMYEYGFVGEGLYFLGSSFGEGVIRRLMAMKIRPVFLTDSQDPEHEFQLDGLSPDDPDVLIPSPESGLRDVDTTIYDE</sequence>
<dbReference type="InterPro" id="IPR025850">
    <property type="entry name" value="SUKH-3"/>
</dbReference>
<evidence type="ECO:0000256" key="1">
    <source>
        <dbReference type="SAM" id="MobiDB-lite"/>
    </source>
</evidence>
<feature type="region of interest" description="Disordered" evidence="1">
    <location>
        <begin position="156"/>
        <end position="186"/>
    </location>
</feature>
<name>A0A5C5V1V8_9PLAN</name>
<keyword evidence="3" id="KW-1185">Reference proteome</keyword>
<protein>
    <submittedName>
        <fullName evidence="2">Uncharacterized protein</fullName>
    </submittedName>
</protein>
<gene>
    <name evidence="2" type="ORF">KOR42_53800</name>
</gene>
<evidence type="ECO:0000313" key="3">
    <source>
        <dbReference type="Proteomes" id="UP000317243"/>
    </source>
</evidence>
<dbReference type="AlphaFoldDB" id="A0A5C5V1V8"/>
<evidence type="ECO:0000313" key="2">
    <source>
        <dbReference type="EMBL" id="TWT32566.1"/>
    </source>
</evidence>
<dbReference type="EMBL" id="SIHI01000091">
    <property type="protein sequence ID" value="TWT32566.1"/>
    <property type="molecule type" value="Genomic_DNA"/>
</dbReference>